<evidence type="ECO:0000256" key="5">
    <source>
        <dbReference type="ARBA" id="ARBA00022655"/>
    </source>
</evidence>
<dbReference type="PANTHER" id="PTHR21708">
    <property type="entry name" value="PROBABLE 2-DEHYDROPANTOATE 2-REDUCTASE"/>
    <property type="match status" value="1"/>
</dbReference>
<evidence type="ECO:0000256" key="3">
    <source>
        <dbReference type="ARBA" id="ARBA00013014"/>
    </source>
</evidence>
<comment type="function">
    <text evidence="10">Catalyzes the NADPH-dependent reduction of ketopantoate into pantoic acid.</text>
</comment>
<dbReference type="EC" id="1.1.1.169" evidence="3 10"/>
<gene>
    <name evidence="13" type="ORF">SIID45300_02063</name>
</gene>
<comment type="caution">
    <text evidence="13">The sequence shown here is derived from an EMBL/GenBank/DDBJ whole genome shotgun (WGS) entry which is preliminary data.</text>
</comment>
<accession>A0ABQ0CA16</accession>
<dbReference type="Gene3D" id="3.40.50.720">
    <property type="entry name" value="NAD(P)-binding Rossmann-like Domain"/>
    <property type="match status" value="1"/>
</dbReference>
<dbReference type="NCBIfam" id="TIGR00745">
    <property type="entry name" value="apbA_panE"/>
    <property type="match status" value="1"/>
</dbReference>
<reference evidence="13 14" key="1">
    <citation type="submission" date="2024-09" db="EMBL/GenBank/DDBJ databases">
        <title>Draft genome sequence of Candidatus Magnetaquicoccaceae bacterium FCR-1.</title>
        <authorList>
            <person name="Shimoshige H."/>
            <person name="Shimamura S."/>
            <person name="Taoka A."/>
            <person name="Kobayashi H."/>
            <person name="Maekawa T."/>
        </authorList>
    </citation>
    <scope>NUCLEOTIDE SEQUENCE [LARGE SCALE GENOMIC DNA]</scope>
    <source>
        <strain evidence="13 14">FCR-1</strain>
    </source>
</reference>
<dbReference type="InterPro" id="IPR036291">
    <property type="entry name" value="NAD(P)-bd_dom_sf"/>
</dbReference>
<evidence type="ECO:0000313" key="14">
    <source>
        <dbReference type="Proteomes" id="UP001628193"/>
    </source>
</evidence>
<dbReference type="SUPFAM" id="SSF48179">
    <property type="entry name" value="6-phosphogluconate dehydrogenase C-terminal domain-like"/>
    <property type="match status" value="1"/>
</dbReference>
<dbReference type="InterPro" id="IPR008927">
    <property type="entry name" value="6-PGluconate_DH-like_C_sf"/>
</dbReference>
<evidence type="ECO:0000256" key="1">
    <source>
        <dbReference type="ARBA" id="ARBA00004994"/>
    </source>
</evidence>
<dbReference type="RefSeq" id="WP_420905424.1">
    <property type="nucleotide sequence ID" value="NZ_BAAFGK010000004.1"/>
</dbReference>
<dbReference type="PANTHER" id="PTHR21708:SF26">
    <property type="entry name" value="2-DEHYDROPANTOATE 2-REDUCTASE"/>
    <property type="match status" value="1"/>
</dbReference>
<dbReference type="SUPFAM" id="SSF51735">
    <property type="entry name" value="NAD(P)-binding Rossmann-fold domains"/>
    <property type="match status" value="1"/>
</dbReference>
<dbReference type="InterPro" id="IPR051402">
    <property type="entry name" value="KPR-Related"/>
</dbReference>
<keyword evidence="6 10" id="KW-0521">NADP</keyword>
<evidence type="ECO:0000256" key="7">
    <source>
        <dbReference type="ARBA" id="ARBA00023002"/>
    </source>
</evidence>
<dbReference type="InterPro" id="IPR013332">
    <property type="entry name" value="KPR_N"/>
</dbReference>
<comment type="catalytic activity">
    <reaction evidence="9 10">
        <text>(R)-pantoate + NADP(+) = 2-dehydropantoate + NADPH + H(+)</text>
        <dbReference type="Rhea" id="RHEA:16233"/>
        <dbReference type="ChEBI" id="CHEBI:11561"/>
        <dbReference type="ChEBI" id="CHEBI:15378"/>
        <dbReference type="ChEBI" id="CHEBI:15980"/>
        <dbReference type="ChEBI" id="CHEBI:57783"/>
        <dbReference type="ChEBI" id="CHEBI:58349"/>
        <dbReference type="EC" id="1.1.1.169"/>
    </reaction>
</comment>
<organism evidence="13 14">
    <name type="scientific">Candidatus Magnetaquiglobus chichijimensis</name>
    <dbReference type="NCBI Taxonomy" id="3141448"/>
    <lineage>
        <taxon>Bacteria</taxon>
        <taxon>Pseudomonadati</taxon>
        <taxon>Pseudomonadota</taxon>
        <taxon>Magnetococcia</taxon>
        <taxon>Magnetococcales</taxon>
        <taxon>Candidatus Magnetaquicoccaceae</taxon>
        <taxon>Candidatus Magnetaquiglobus</taxon>
    </lineage>
</organism>
<sequence>MSPHAPTPTTALDSPLSPPTVLVIGAGAVGGFYGAALARAGAHVTTLHRSDYEQVRQYGIRIDGLDRQEIFHPHRVIDRLEALPDPPDFLLVSLKALPDPPVAEIIRPAVGDQTAIILLQNGLDIEEPVQTAFPEHEIIAGLAFVCLQKIAPGHIRHLCHGKITLGRHPSGISPKVRQLAALFTAAGLPCQITDTPARARWIKLVWNAAFNPTSVLAGDRTTEEILRLPEGEKLVRDIMREVIEIAAAHGHDLPEGLIEAHLEATRSIPPYHTSMALDHLAGRAMETDAILGAAVRAARRVGHSAPLLEGLWALMRLLEGDGIEKSG</sequence>
<evidence type="ECO:0000256" key="9">
    <source>
        <dbReference type="ARBA" id="ARBA00048793"/>
    </source>
</evidence>
<feature type="domain" description="Ketopantoate reductase N-terminal" evidence="11">
    <location>
        <begin position="21"/>
        <end position="169"/>
    </location>
</feature>
<dbReference type="InterPro" id="IPR013752">
    <property type="entry name" value="KPA_reductase"/>
</dbReference>
<dbReference type="GO" id="GO:0008677">
    <property type="term" value="F:2-dehydropantoate 2-reductase activity"/>
    <property type="evidence" value="ECO:0007669"/>
    <property type="project" value="UniProtKB-EC"/>
</dbReference>
<evidence type="ECO:0000256" key="10">
    <source>
        <dbReference type="RuleBase" id="RU362068"/>
    </source>
</evidence>
<evidence type="ECO:0000256" key="8">
    <source>
        <dbReference type="ARBA" id="ARBA00032024"/>
    </source>
</evidence>
<feature type="domain" description="Ketopantoate reductase C-terminal" evidence="12">
    <location>
        <begin position="198"/>
        <end position="318"/>
    </location>
</feature>
<evidence type="ECO:0000259" key="11">
    <source>
        <dbReference type="Pfam" id="PF02558"/>
    </source>
</evidence>
<evidence type="ECO:0000256" key="2">
    <source>
        <dbReference type="ARBA" id="ARBA00007870"/>
    </source>
</evidence>
<dbReference type="EMBL" id="BAAFGK010000004">
    <property type="protein sequence ID" value="GAB0057731.1"/>
    <property type="molecule type" value="Genomic_DNA"/>
</dbReference>
<evidence type="ECO:0000256" key="6">
    <source>
        <dbReference type="ARBA" id="ARBA00022857"/>
    </source>
</evidence>
<evidence type="ECO:0000256" key="4">
    <source>
        <dbReference type="ARBA" id="ARBA00019465"/>
    </source>
</evidence>
<keyword evidence="14" id="KW-1185">Reference proteome</keyword>
<comment type="pathway">
    <text evidence="1 10">Cofactor biosynthesis; (R)-pantothenate biosynthesis; (R)-pantoate from 3-methyl-2-oxobutanoate: step 2/2.</text>
</comment>
<dbReference type="InterPro" id="IPR013328">
    <property type="entry name" value="6PGD_dom2"/>
</dbReference>
<keyword evidence="5 10" id="KW-0566">Pantothenate biosynthesis</keyword>
<protein>
    <recommendedName>
        <fullName evidence="4 10">2-dehydropantoate 2-reductase</fullName>
        <ecNumber evidence="3 10">1.1.1.169</ecNumber>
    </recommendedName>
    <alternativeName>
        <fullName evidence="8 10">Ketopantoate reductase</fullName>
    </alternativeName>
</protein>
<dbReference type="Pfam" id="PF02558">
    <property type="entry name" value="ApbA"/>
    <property type="match status" value="1"/>
</dbReference>
<keyword evidence="7 10" id="KW-0560">Oxidoreductase</keyword>
<name>A0ABQ0CA16_9PROT</name>
<evidence type="ECO:0000259" key="12">
    <source>
        <dbReference type="Pfam" id="PF08546"/>
    </source>
</evidence>
<dbReference type="Gene3D" id="1.10.1040.10">
    <property type="entry name" value="N-(1-d-carboxylethyl)-l-norvaline Dehydrogenase, domain 2"/>
    <property type="match status" value="1"/>
</dbReference>
<dbReference type="InterPro" id="IPR003710">
    <property type="entry name" value="ApbA"/>
</dbReference>
<comment type="similarity">
    <text evidence="2 10">Belongs to the ketopantoate reductase family.</text>
</comment>
<proteinExistence type="inferred from homology"/>
<dbReference type="Pfam" id="PF08546">
    <property type="entry name" value="ApbA_C"/>
    <property type="match status" value="1"/>
</dbReference>
<dbReference type="Proteomes" id="UP001628193">
    <property type="component" value="Unassembled WGS sequence"/>
</dbReference>
<evidence type="ECO:0000313" key="13">
    <source>
        <dbReference type="EMBL" id="GAB0057731.1"/>
    </source>
</evidence>